<organism evidence="1">
    <name type="scientific">Leucosporidium creatinivorum</name>
    <dbReference type="NCBI Taxonomy" id="106004"/>
    <lineage>
        <taxon>Eukaryota</taxon>
        <taxon>Fungi</taxon>
        <taxon>Dikarya</taxon>
        <taxon>Basidiomycota</taxon>
        <taxon>Pucciniomycotina</taxon>
        <taxon>Microbotryomycetes</taxon>
        <taxon>Leucosporidiales</taxon>
        <taxon>Leucosporidium</taxon>
    </lineage>
</organism>
<sequence>MTSALARIAAGTQRTLSVLDRLVPLAPAPLPSFDHDSSPPLSFSQIDVSSELLALACTERTATALRQLFDNVQNRLQSLCTAAYERTLEELLPACPSEDLWAAYSNALRTRYNHELWEAQDQARNNLLLEVQRAIERAAGASTNDAARGNFSAEVVEVLERA</sequence>
<accession>A0A0N9HQX3</accession>
<dbReference type="GO" id="GO:0003677">
    <property type="term" value="F:DNA binding"/>
    <property type="evidence" value="ECO:0007669"/>
    <property type="project" value="UniProtKB-KW"/>
</dbReference>
<proteinExistence type="predicted"/>
<gene>
    <name evidence="1" type="primary">HD2</name>
</gene>
<evidence type="ECO:0000313" key="1">
    <source>
        <dbReference type="EMBL" id="ALG04376.1"/>
    </source>
</evidence>
<feature type="non-terminal residue" evidence="1">
    <location>
        <position position="162"/>
    </location>
</feature>
<reference evidence="1" key="1">
    <citation type="submission" date="2015-04" db="EMBL/GenBank/DDBJ databases">
        <title>Genomic Architecture Underlying Sex-Determination in the yeast Leucosporidium scottii: New Insights into the Evolution of Mating Systems in basidiomycetes.</title>
        <authorList>
            <person name="Maia T.M."/>
            <person name="Lopes S."/>
            <person name="Almeida J.M.G.C.F."/>
            <person name="Rosa L.H."/>
            <person name="Sampaio J.P."/>
            <person name="Goncalves P."/>
            <person name="Coelho M.A."/>
        </authorList>
    </citation>
    <scope>NUCLEOTIDE SEQUENCE</scope>
    <source>
        <strain evidence="1">CBS 9210</strain>
    </source>
</reference>
<dbReference type="AlphaFoldDB" id="A0A0N9HQX3"/>
<name>A0A0N9HQX3_9BASI</name>
<keyword evidence="1" id="KW-0371">Homeobox</keyword>
<keyword evidence="1" id="KW-0238">DNA-binding</keyword>
<protein>
    <submittedName>
        <fullName evidence="1">Homeodomain transcription factor HD2</fullName>
    </submittedName>
</protein>
<dbReference type="EMBL" id="KR229942">
    <property type="protein sequence ID" value="ALG04376.1"/>
    <property type="molecule type" value="Genomic_DNA"/>
</dbReference>